<evidence type="ECO:0000313" key="3">
    <source>
        <dbReference type="EMBL" id="OGY45819.1"/>
    </source>
</evidence>
<dbReference type="InterPro" id="IPR036196">
    <property type="entry name" value="Ptyr_pPase_sf"/>
</dbReference>
<dbReference type="SUPFAM" id="SSF52788">
    <property type="entry name" value="Phosphotyrosine protein phosphatases I"/>
    <property type="match status" value="1"/>
</dbReference>
<feature type="domain" description="Phosphotyrosine protein phosphatase I" evidence="2">
    <location>
        <begin position="6"/>
        <end position="158"/>
    </location>
</feature>
<proteinExistence type="predicted"/>
<accession>A0A1G1Y0F8</accession>
<dbReference type="GO" id="GO:0004725">
    <property type="term" value="F:protein tyrosine phosphatase activity"/>
    <property type="evidence" value="ECO:0007669"/>
    <property type="project" value="UniProtKB-EC"/>
</dbReference>
<dbReference type="Proteomes" id="UP000178240">
    <property type="component" value="Unassembled WGS sequence"/>
</dbReference>
<protein>
    <recommendedName>
        <fullName evidence="1">protein-tyrosine-phosphatase</fullName>
        <ecNumber evidence="1">3.1.3.48</ecNumber>
    </recommendedName>
</protein>
<evidence type="ECO:0000259" key="2">
    <source>
        <dbReference type="Pfam" id="PF01451"/>
    </source>
</evidence>
<gene>
    <name evidence="3" type="ORF">A2744_00220</name>
</gene>
<dbReference type="PANTHER" id="PTHR11717">
    <property type="entry name" value="LOW MOLECULAR WEIGHT PROTEIN TYROSINE PHOSPHATASE"/>
    <property type="match status" value="1"/>
</dbReference>
<evidence type="ECO:0000313" key="4">
    <source>
        <dbReference type="Proteomes" id="UP000178240"/>
    </source>
</evidence>
<organism evidence="3 4">
    <name type="scientific">Candidatus Buchananbacteria bacterium RIFCSPHIGHO2_01_FULL_44_11</name>
    <dbReference type="NCBI Taxonomy" id="1797535"/>
    <lineage>
        <taxon>Bacteria</taxon>
        <taxon>Candidatus Buchananiibacteriota</taxon>
    </lineage>
</organism>
<dbReference type="PANTHER" id="PTHR11717:SF7">
    <property type="entry name" value="LOW MOLECULAR WEIGHT PHOSPHOTYROSINE PROTEIN PHOSPHATASE"/>
    <property type="match status" value="1"/>
</dbReference>
<reference evidence="3 4" key="1">
    <citation type="journal article" date="2016" name="Nat. Commun.">
        <title>Thousands of microbial genomes shed light on interconnected biogeochemical processes in an aquifer system.</title>
        <authorList>
            <person name="Anantharaman K."/>
            <person name="Brown C.T."/>
            <person name="Hug L.A."/>
            <person name="Sharon I."/>
            <person name="Castelle C.J."/>
            <person name="Probst A.J."/>
            <person name="Thomas B.C."/>
            <person name="Singh A."/>
            <person name="Wilkins M.J."/>
            <person name="Karaoz U."/>
            <person name="Brodie E.L."/>
            <person name="Williams K.H."/>
            <person name="Hubbard S.S."/>
            <person name="Banfield J.F."/>
        </authorList>
    </citation>
    <scope>NUCLEOTIDE SEQUENCE [LARGE SCALE GENOMIC DNA]</scope>
</reference>
<dbReference type="Pfam" id="PF01451">
    <property type="entry name" value="LMWPc"/>
    <property type="match status" value="1"/>
</dbReference>
<dbReference type="EMBL" id="MHIE01000011">
    <property type="protein sequence ID" value="OGY45819.1"/>
    <property type="molecule type" value="Genomic_DNA"/>
</dbReference>
<comment type="caution">
    <text evidence="3">The sequence shown here is derived from an EMBL/GenBank/DDBJ whole genome shotgun (WGS) entry which is preliminary data.</text>
</comment>
<name>A0A1G1Y0F8_9BACT</name>
<dbReference type="STRING" id="1797535.A2744_00220"/>
<dbReference type="Gene3D" id="3.40.50.2300">
    <property type="match status" value="1"/>
</dbReference>
<dbReference type="InterPro" id="IPR050438">
    <property type="entry name" value="LMW_PTPase"/>
</dbReference>
<dbReference type="EC" id="3.1.3.48" evidence="1"/>
<dbReference type="InterPro" id="IPR023485">
    <property type="entry name" value="Ptyr_pPase"/>
</dbReference>
<dbReference type="AlphaFoldDB" id="A0A1G1Y0F8"/>
<evidence type="ECO:0000256" key="1">
    <source>
        <dbReference type="ARBA" id="ARBA00013064"/>
    </source>
</evidence>
<sequence length="192" mass="21974">MEKKLVLTVCSGNIQRSVIAQLCLSRELVNIGREAEFEVISRGIQGTMGTDDPKFPNLRYYSTEYGHTEPCLREIGIEIPVDQKATVIDEEIVERASLILVMEDDVFHTKKTPKGELMSLVAQFPEHAYKMRLFMELVGKQKDVADCYGKDDADFHRQMVMDINEGARDGIRTMIRWVEELEADKERRFGNG</sequence>